<feature type="region of interest" description="Disordered" evidence="5">
    <location>
        <begin position="334"/>
        <end position="367"/>
    </location>
</feature>
<dbReference type="Gene3D" id="3.30.230.10">
    <property type="match status" value="1"/>
</dbReference>
<name>A0A7Y2EAU7_UNCEI</name>
<dbReference type="GO" id="GO:0016887">
    <property type="term" value="F:ATP hydrolysis activity"/>
    <property type="evidence" value="ECO:0007669"/>
    <property type="project" value="InterPro"/>
</dbReference>
<dbReference type="Pfam" id="PF08676">
    <property type="entry name" value="MutL_C"/>
    <property type="match status" value="1"/>
</dbReference>
<feature type="domain" description="MutL C-terminal dimerisation" evidence="6">
    <location>
        <begin position="399"/>
        <end position="539"/>
    </location>
</feature>
<dbReference type="HAMAP" id="MF_00149">
    <property type="entry name" value="DNA_mis_repair"/>
    <property type="match status" value="1"/>
</dbReference>
<dbReference type="PANTHER" id="PTHR10073:SF12">
    <property type="entry name" value="DNA MISMATCH REPAIR PROTEIN MLH1"/>
    <property type="match status" value="1"/>
</dbReference>
<dbReference type="InterPro" id="IPR042121">
    <property type="entry name" value="MutL_C_regsub"/>
</dbReference>
<dbReference type="GO" id="GO:0030983">
    <property type="term" value="F:mismatched DNA binding"/>
    <property type="evidence" value="ECO:0007669"/>
    <property type="project" value="InterPro"/>
</dbReference>
<evidence type="ECO:0000256" key="5">
    <source>
        <dbReference type="SAM" id="MobiDB-lite"/>
    </source>
</evidence>
<comment type="function">
    <text evidence="4">This protein is involved in the repair of mismatches in DNA. It is required for dam-dependent methyl-directed DNA mismatch repair. May act as a 'molecular matchmaker', a protein that promotes the formation of a stable complex between two or more DNA-binding proteins in an ATP-dependent manner without itself being part of a final effector complex.</text>
</comment>
<dbReference type="PROSITE" id="PS00058">
    <property type="entry name" value="DNA_MISMATCH_REPAIR_1"/>
    <property type="match status" value="1"/>
</dbReference>
<dbReference type="PANTHER" id="PTHR10073">
    <property type="entry name" value="DNA MISMATCH REPAIR PROTEIN MLH, PMS, MUTL"/>
    <property type="match status" value="1"/>
</dbReference>
<evidence type="ECO:0000256" key="3">
    <source>
        <dbReference type="ARBA" id="ARBA00023204"/>
    </source>
</evidence>
<keyword evidence="3 4" id="KW-0234">DNA repair</keyword>
<dbReference type="NCBIfam" id="TIGR00585">
    <property type="entry name" value="mutl"/>
    <property type="match status" value="1"/>
</dbReference>
<organism evidence="8 9">
    <name type="scientific">Eiseniibacteriota bacterium</name>
    <dbReference type="NCBI Taxonomy" id="2212470"/>
    <lineage>
        <taxon>Bacteria</taxon>
        <taxon>Candidatus Eiseniibacteriota</taxon>
    </lineage>
</organism>
<dbReference type="InterPro" id="IPR014721">
    <property type="entry name" value="Ribsml_uS5_D2-typ_fold_subgr"/>
</dbReference>
<protein>
    <recommendedName>
        <fullName evidence="4">DNA mismatch repair protein MutL</fullName>
    </recommendedName>
</protein>
<keyword evidence="2 4" id="KW-0227">DNA damage</keyword>
<dbReference type="InterPro" id="IPR036890">
    <property type="entry name" value="HATPase_C_sf"/>
</dbReference>
<keyword evidence="8" id="KW-0378">Hydrolase</keyword>
<dbReference type="FunFam" id="3.30.565.10:FF:000003">
    <property type="entry name" value="DNA mismatch repair endonuclease MutL"/>
    <property type="match status" value="1"/>
</dbReference>
<evidence type="ECO:0000313" key="8">
    <source>
        <dbReference type="EMBL" id="NNF07502.1"/>
    </source>
</evidence>
<dbReference type="GO" id="GO:0004519">
    <property type="term" value="F:endonuclease activity"/>
    <property type="evidence" value="ECO:0007669"/>
    <property type="project" value="UniProtKB-KW"/>
</dbReference>
<dbReference type="InterPro" id="IPR038973">
    <property type="entry name" value="MutL/Mlh/Pms-like"/>
</dbReference>
<evidence type="ECO:0000313" key="9">
    <source>
        <dbReference type="Proteomes" id="UP000547674"/>
    </source>
</evidence>
<dbReference type="InterPro" id="IPR013507">
    <property type="entry name" value="DNA_mismatch_S5_2-like"/>
</dbReference>
<dbReference type="InterPro" id="IPR020568">
    <property type="entry name" value="Ribosomal_Su5_D2-typ_SF"/>
</dbReference>
<dbReference type="Pfam" id="PF13589">
    <property type="entry name" value="HATPase_c_3"/>
    <property type="match status" value="1"/>
</dbReference>
<dbReference type="Gene3D" id="3.30.1540.20">
    <property type="entry name" value="MutL, C-terminal domain, dimerisation subdomain"/>
    <property type="match status" value="1"/>
</dbReference>
<dbReference type="GO" id="GO:0032300">
    <property type="term" value="C:mismatch repair complex"/>
    <property type="evidence" value="ECO:0007669"/>
    <property type="project" value="InterPro"/>
</dbReference>
<dbReference type="InterPro" id="IPR020667">
    <property type="entry name" value="DNA_mismatch_repair_MutL"/>
</dbReference>
<dbReference type="SUPFAM" id="SSF55874">
    <property type="entry name" value="ATPase domain of HSP90 chaperone/DNA topoisomerase II/histidine kinase"/>
    <property type="match status" value="1"/>
</dbReference>
<reference evidence="8 9" key="1">
    <citation type="submission" date="2020-03" db="EMBL/GenBank/DDBJ databases">
        <title>Metabolic flexibility allows generalist bacteria to become dominant in a frequently disturbed ecosystem.</title>
        <authorList>
            <person name="Chen Y.-J."/>
            <person name="Leung P.M."/>
            <person name="Bay S.K."/>
            <person name="Hugenholtz P."/>
            <person name="Kessler A.J."/>
            <person name="Shelley G."/>
            <person name="Waite D.W."/>
            <person name="Cook P.L."/>
            <person name="Greening C."/>
        </authorList>
    </citation>
    <scope>NUCLEOTIDE SEQUENCE [LARGE SCALE GENOMIC DNA]</scope>
    <source>
        <strain evidence="8">SS_bin_28</strain>
    </source>
</reference>
<dbReference type="AlphaFoldDB" id="A0A7Y2EAU7"/>
<dbReference type="EMBL" id="JABDJR010000488">
    <property type="protein sequence ID" value="NNF07502.1"/>
    <property type="molecule type" value="Genomic_DNA"/>
</dbReference>
<dbReference type="SMART" id="SM00853">
    <property type="entry name" value="MutL_C"/>
    <property type="match status" value="1"/>
</dbReference>
<evidence type="ECO:0000256" key="4">
    <source>
        <dbReference type="HAMAP-Rule" id="MF_00149"/>
    </source>
</evidence>
<evidence type="ECO:0000256" key="2">
    <source>
        <dbReference type="ARBA" id="ARBA00022763"/>
    </source>
</evidence>
<sequence>MDSSIRVLPDALVGRIAAGEVVERPASVIKELVENSLDAGAAHIEVSLDGEPQQFMQVADDGKGISAEELTLAVQRHATSKIQESDDLTQIHTLGFRGEGLAAIGAVARLRLSSRPLDSEMGASVFVEDGRIGAVEPIARAHGTTVEIRDLFFSTPARRRYLKSQTAEVRAISQLLQAYALGNPGVGFSLMQRSKQAFHFPAAPDLASRAAQILGAKRLDRMFPVEIEEADLALEGFLGAPEDSRARSGHQIFLVNGRWVTSPLLRQVVRQAYSDLIPPGRHPEALLSLRLPPEDVDVNVHPTKKEIRLRRERELYPRLTELLRRRVEGHFPSFQLSGQPEESLPDVLEEGRPESQTSLPLYPTSPKAEAEGWVSDQSSVVLPFPKTETKDSAEPTLANLWQLHETYICARVKQGLLIIDQHAAHERVLYEQALKRLQGDPPLSQELLFPLVVELTPDEFAVLLDSLSLLEKVGFHLETFGGTSVLVHAIPAGVREWKHGALLKDILDHISDLPSEMENHERVARSVACHGAVKAGQTLGNVEMNELVDQLFATEKPQGDPHGRPVFLRIELNELHRRFGRSS</sequence>
<dbReference type="SMART" id="SM01340">
    <property type="entry name" value="DNA_mis_repair"/>
    <property type="match status" value="1"/>
</dbReference>
<dbReference type="SUPFAM" id="SSF54211">
    <property type="entry name" value="Ribosomal protein S5 domain 2-like"/>
    <property type="match status" value="1"/>
</dbReference>
<evidence type="ECO:0000259" key="7">
    <source>
        <dbReference type="SMART" id="SM01340"/>
    </source>
</evidence>
<keyword evidence="8" id="KW-0540">Nuclease</keyword>
<dbReference type="CDD" id="cd16926">
    <property type="entry name" value="HATPase_MutL-MLH-PMS-like"/>
    <property type="match status" value="1"/>
</dbReference>
<dbReference type="Pfam" id="PF01119">
    <property type="entry name" value="DNA_mis_repair"/>
    <property type="match status" value="1"/>
</dbReference>
<dbReference type="InterPro" id="IPR002099">
    <property type="entry name" value="MutL/Mlh/PMS"/>
</dbReference>
<comment type="similarity">
    <text evidence="1 4">Belongs to the DNA mismatch repair MutL/HexB family.</text>
</comment>
<dbReference type="Gene3D" id="3.30.565.10">
    <property type="entry name" value="Histidine kinase-like ATPase, C-terminal domain"/>
    <property type="match status" value="1"/>
</dbReference>
<dbReference type="Proteomes" id="UP000547674">
    <property type="component" value="Unassembled WGS sequence"/>
</dbReference>
<accession>A0A7Y2EAU7</accession>
<gene>
    <name evidence="4 8" type="primary">mutL</name>
    <name evidence="8" type="ORF">HKN21_12140</name>
</gene>
<feature type="domain" description="DNA mismatch repair protein S5" evidence="7">
    <location>
        <begin position="210"/>
        <end position="328"/>
    </location>
</feature>
<dbReference type="SUPFAM" id="SSF118116">
    <property type="entry name" value="DNA mismatch repair protein MutL"/>
    <property type="match status" value="1"/>
</dbReference>
<evidence type="ECO:0000256" key="1">
    <source>
        <dbReference type="ARBA" id="ARBA00006082"/>
    </source>
</evidence>
<dbReference type="GO" id="GO:0006298">
    <property type="term" value="P:mismatch repair"/>
    <property type="evidence" value="ECO:0007669"/>
    <property type="project" value="UniProtKB-UniRule"/>
</dbReference>
<dbReference type="InterPro" id="IPR014790">
    <property type="entry name" value="MutL_C"/>
</dbReference>
<proteinExistence type="inferred from homology"/>
<comment type="caution">
    <text evidence="8">The sequence shown here is derived from an EMBL/GenBank/DDBJ whole genome shotgun (WGS) entry which is preliminary data.</text>
</comment>
<dbReference type="InterPro" id="IPR037198">
    <property type="entry name" value="MutL_C_sf"/>
</dbReference>
<dbReference type="CDD" id="cd00782">
    <property type="entry name" value="MutL_Trans"/>
    <property type="match status" value="1"/>
</dbReference>
<evidence type="ECO:0000259" key="6">
    <source>
        <dbReference type="SMART" id="SM00853"/>
    </source>
</evidence>
<dbReference type="InterPro" id="IPR014762">
    <property type="entry name" value="DNA_mismatch_repair_CS"/>
</dbReference>
<keyword evidence="8" id="KW-0255">Endonuclease</keyword>
<dbReference type="GO" id="GO:0005524">
    <property type="term" value="F:ATP binding"/>
    <property type="evidence" value="ECO:0007669"/>
    <property type="project" value="InterPro"/>
</dbReference>
<dbReference type="Gene3D" id="3.30.1370.100">
    <property type="entry name" value="MutL, C-terminal domain, regulatory subdomain"/>
    <property type="match status" value="1"/>
</dbReference>
<dbReference type="InterPro" id="IPR042120">
    <property type="entry name" value="MutL_C_dimsub"/>
</dbReference>
<dbReference type="GO" id="GO:0140664">
    <property type="term" value="F:ATP-dependent DNA damage sensor activity"/>
    <property type="evidence" value="ECO:0007669"/>
    <property type="project" value="InterPro"/>
</dbReference>